<dbReference type="PROSITE" id="PS50984">
    <property type="entry name" value="TRUD"/>
    <property type="match status" value="1"/>
</dbReference>
<dbReference type="InterPro" id="IPR042214">
    <property type="entry name" value="TruD_catalytic"/>
</dbReference>
<protein>
    <recommendedName>
        <fullName evidence="4">TRUD domain-containing protein</fullName>
    </recommendedName>
</protein>
<dbReference type="EMBL" id="HBGK01002094">
    <property type="protein sequence ID" value="CAD9272230.1"/>
    <property type="molecule type" value="Transcribed_RNA"/>
</dbReference>
<comment type="similarity">
    <text evidence="1">Belongs to the pseudouridine synthase TruD family.</text>
</comment>
<dbReference type="Pfam" id="PF01142">
    <property type="entry name" value="TruD"/>
    <property type="match status" value="1"/>
</dbReference>
<reference evidence="5" key="1">
    <citation type="submission" date="2021-01" db="EMBL/GenBank/DDBJ databases">
        <authorList>
            <person name="Corre E."/>
            <person name="Pelletier E."/>
            <person name="Niang G."/>
            <person name="Scheremetjew M."/>
            <person name="Finn R."/>
            <person name="Kale V."/>
            <person name="Holt S."/>
            <person name="Cochrane G."/>
            <person name="Meng A."/>
            <person name="Brown T."/>
            <person name="Cohen L."/>
        </authorList>
    </citation>
    <scope>NUCLEOTIDE SEQUENCE</scope>
    <source>
        <strain evidence="5">CCMP 410</strain>
    </source>
</reference>
<dbReference type="PANTHER" id="PTHR13326:SF21">
    <property type="entry name" value="PSEUDOURIDYLATE SYNTHASE PUS7L"/>
    <property type="match status" value="1"/>
</dbReference>
<keyword evidence="2" id="KW-0413">Isomerase</keyword>
<gene>
    <name evidence="5" type="ORF">GOCE00092_LOCUS1137</name>
</gene>
<feature type="domain" description="TRUD" evidence="4">
    <location>
        <begin position="237"/>
        <end position="458"/>
    </location>
</feature>
<dbReference type="SUPFAM" id="SSF55120">
    <property type="entry name" value="Pseudouridine synthase"/>
    <property type="match status" value="1"/>
</dbReference>
<dbReference type="PANTHER" id="PTHR13326">
    <property type="entry name" value="TRNA PSEUDOURIDINE SYNTHASE D"/>
    <property type="match status" value="1"/>
</dbReference>
<dbReference type="PIRSF" id="PIRSF037016">
    <property type="entry name" value="Pseudouridin_synth_euk_prd"/>
    <property type="match status" value="1"/>
</dbReference>
<dbReference type="AlphaFoldDB" id="A0A7S1UPF9"/>
<proteinExistence type="inferred from homology"/>
<evidence type="ECO:0000256" key="1">
    <source>
        <dbReference type="ARBA" id="ARBA00007953"/>
    </source>
</evidence>
<organism evidence="5">
    <name type="scientific">Grammatophora oceanica</name>
    <dbReference type="NCBI Taxonomy" id="210454"/>
    <lineage>
        <taxon>Eukaryota</taxon>
        <taxon>Sar</taxon>
        <taxon>Stramenopiles</taxon>
        <taxon>Ochrophyta</taxon>
        <taxon>Bacillariophyta</taxon>
        <taxon>Fragilariophyceae</taxon>
        <taxon>Fragilariophycidae</taxon>
        <taxon>Rhabdonematales</taxon>
        <taxon>Grammatophoraceae</taxon>
        <taxon>Grammatophora</taxon>
    </lineage>
</organism>
<dbReference type="InterPro" id="IPR020103">
    <property type="entry name" value="PsdUridine_synth_cat_dom_sf"/>
</dbReference>
<dbReference type="GO" id="GO:0001522">
    <property type="term" value="P:pseudouridine synthesis"/>
    <property type="evidence" value="ECO:0007669"/>
    <property type="project" value="InterPro"/>
</dbReference>
<dbReference type="GO" id="GO:0003723">
    <property type="term" value="F:RNA binding"/>
    <property type="evidence" value="ECO:0007669"/>
    <property type="project" value="InterPro"/>
</dbReference>
<evidence type="ECO:0000259" key="4">
    <source>
        <dbReference type="PROSITE" id="PS50984"/>
    </source>
</evidence>
<sequence>MPNRGRKRKRSGKADPTLDLDTTNSALLPFIPNISKDERRKAHHIVARGCGDFITSTISDYSFKTTKPDDSSSPLQVQTSALLVMWSKRKGRSKNRNKKLHKNTLFVLKKRQREHLTAMQCLAKALNCHVGDIATAGIKDMQAITFQFCTARNRSTKDMEAANQKLTTNAIEIGSFVEVDWELTRGENDGNRFRITLRDLKRVEIDPASTAKPRSESFVPCDKAHLQGRVNAIERNGFVNFFGSQRVGVPGSFDEVGVRPFDIGRAMLKGDFDRAIDLLMIGRRVTHANGIHESEEIRNARRVWSESRRDVTKTLSAMPKGNIMSRERCVLQGLKRYRNSRDAFKTIPFSVRLFWINAYQSLVWNSMATRRLEEFGARVVLGDQVRRDDGTVTIVAPDDISRFTIESIVLPLPGYNVEYPQNLKQMYEEFLSNDTVEFKKDAPPEETAKGAYRKLVVRPTNVSVAFPGDTTFPSEVLLGFDLSTGSYATSLLRELMVSTVMR</sequence>
<name>A0A7S1UPF9_9STRA</name>
<dbReference type="InterPro" id="IPR001656">
    <property type="entry name" value="PsdUridine_synth_TruD"/>
</dbReference>
<evidence type="ECO:0000313" key="5">
    <source>
        <dbReference type="EMBL" id="CAD9272230.1"/>
    </source>
</evidence>
<dbReference type="InterPro" id="IPR011760">
    <property type="entry name" value="PsdUridine_synth_TruD_insert"/>
</dbReference>
<accession>A0A7S1UPF9</accession>
<feature type="compositionally biased region" description="Basic residues" evidence="3">
    <location>
        <begin position="1"/>
        <end position="11"/>
    </location>
</feature>
<dbReference type="Gene3D" id="3.30.2350.20">
    <property type="entry name" value="TruD, catalytic domain"/>
    <property type="match status" value="2"/>
</dbReference>
<feature type="region of interest" description="Disordered" evidence="3">
    <location>
        <begin position="1"/>
        <end position="20"/>
    </location>
</feature>
<dbReference type="CDD" id="cd02576">
    <property type="entry name" value="PseudoU_synth_ScPUS7"/>
    <property type="match status" value="1"/>
</dbReference>
<evidence type="ECO:0000256" key="3">
    <source>
        <dbReference type="SAM" id="MobiDB-lite"/>
    </source>
</evidence>
<dbReference type="GO" id="GO:0009982">
    <property type="term" value="F:pseudouridine synthase activity"/>
    <property type="evidence" value="ECO:0007669"/>
    <property type="project" value="InterPro"/>
</dbReference>
<dbReference type="GO" id="GO:0005634">
    <property type="term" value="C:nucleus"/>
    <property type="evidence" value="ECO:0007669"/>
    <property type="project" value="TreeGrafter"/>
</dbReference>
<evidence type="ECO:0000256" key="2">
    <source>
        <dbReference type="ARBA" id="ARBA00023235"/>
    </source>
</evidence>